<dbReference type="EMBL" id="VAFM01000001">
    <property type="protein sequence ID" value="TKW61521.1"/>
    <property type="molecule type" value="Genomic_DNA"/>
</dbReference>
<dbReference type="AlphaFoldDB" id="A0A6N4R8Q1"/>
<comment type="caution">
    <text evidence="1">The sequence shown here is derived from an EMBL/GenBank/DDBJ whole genome shotgun (WGS) entry which is preliminary data.</text>
</comment>
<gene>
    <name evidence="1" type="ORF">DI628_02550</name>
</gene>
<organism evidence="1 2">
    <name type="scientific">Blastochloris viridis</name>
    <name type="common">Rhodopseudomonas viridis</name>
    <dbReference type="NCBI Taxonomy" id="1079"/>
    <lineage>
        <taxon>Bacteria</taxon>
        <taxon>Pseudomonadati</taxon>
        <taxon>Pseudomonadota</taxon>
        <taxon>Alphaproteobacteria</taxon>
        <taxon>Hyphomicrobiales</taxon>
        <taxon>Blastochloridaceae</taxon>
        <taxon>Blastochloris</taxon>
    </lineage>
</organism>
<dbReference type="Proteomes" id="UP000320948">
    <property type="component" value="Unassembled WGS sequence"/>
</dbReference>
<accession>A0A6N4R8Q1</accession>
<protein>
    <submittedName>
        <fullName evidence="1">Uncharacterized protein</fullName>
    </submittedName>
</protein>
<evidence type="ECO:0000313" key="1">
    <source>
        <dbReference type="EMBL" id="TKW61521.1"/>
    </source>
</evidence>
<sequence length="101" mass="11932">MPQTVTLEDYAYDIERRALADPDAWTETMFLSSRITDAPTDREGLRALRKEFLEELHKLQPEWLFVCLEDAPQMAQSPMARTTPQDDLWKWIHIRKRADVN</sequence>
<proteinExistence type="predicted"/>
<name>A0A6N4R8Q1_BLAVI</name>
<evidence type="ECO:0000313" key="2">
    <source>
        <dbReference type="Proteomes" id="UP000320948"/>
    </source>
</evidence>
<reference evidence="1 2" key="1">
    <citation type="journal article" date="2017" name="Nat. Commun.">
        <title>In situ click chemistry generation of cyclooxygenase-2 inhibitors.</title>
        <authorList>
            <person name="Bhardwaj A."/>
            <person name="Kaur J."/>
            <person name="Wuest M."/>
            <person name="Wuest F."/>
        </authorList>
    </citation>
    <scope>NUCLEOTIDE SEQUENCE [LARGE SCALE GENOMIC DNA]</scope>
    <source>
        <strain evidence="1">S2_018_000_R2_106</strain>
    </source>
</reference>